<reference evidence="3 4" key="1">
    <citation type="submission" date="2020-12" db="EMBL/GenBank/DDBJ databases">
        <title>Geomonas sp. Red259, isolated from paddy soil.</title>
        <authorList>
            <person name="Xu Z."/>
            <person name="Zhang Z."/>
            <person name="Masuda Y."/>
            <person name="Itoh H."/>
            <person name="Senoo K."/>
        </authorList>
    </citation>
    <scope>NUCLEOTIDE SEQUENCE [LARGE SCALE GENOMIC DNA]</scope>
    <source>
        <strain evidence="3 4">Red259</strain>
    </source>
</reference>
<dbReference type="PANTHER" id="PTHR46797">
    <property type="entry name" value="HTH-TYPE TRANSCRIPTIONAL REGULATOR"/>
    <property type="match status" value="1"/>
</dbReference>
<gene>
    <name evidence="3" type="ORF">JFN90_18240</name>
</gene>
<evidence type="ECO:0000313" key="3">
    <source>
        <dbReference type="EMBL" id="MBJ6802071.1"/>
    </source>
</evidence>
<evidence type="ECO:0000256" key="1">
    <source>
        <dbReference type="ARBA" id="ARBA00023125"/>
    </source>
</evidence>
<evidence type="ECO:0000259" key="2">
    <source>
        <dbReference type="PROSITE" id="PS50943"/>
    </source>
</evidence>
<keyword evidence="1" id="KW-0238">DNA-binding</keyword>
<comment type="caution">
    <text evidence="3">The sequence shown here is derived from an EMBL/GenBank/DDBJ whole genome shotgun (WGS) entry which is preliminary data.</text>
</comment>
<dbReference type="CDD" id="cd00093">
    <property type="entry name" value="HTH_XRE"/>
    <property type="match status" value="1"/>
</dbReference>
<proteinExistence type="predicted"/>
<dbReference type="Pfam" id="PF01381">
    <property type="entry name" value="HTH_3"/>
    <property type="match status" value="1"/>
</dbReference>
<dbReference type="PROSITE" id="PS50943">
    <property type="entry name" value="HTH_CROC1"/>
    <property type="match status" value="1"/>
</dbReference>
<organism evidence="3 4">
    <name type="scientific">Geomonas propionica</name>
    <dbReference type="NCBI Taxonomy" id="2798582"/>
    <lineage>
        <taxon>Bacteria</taxon>
        <taxon>Pseudomonadati</taxon>
        <taxon>Thermodesulfobacteriota</taxon>
        <taxon>Desulfuromonadia</taxon>
        <taxon>Geobacterales</taxon>
        <taxon>Geobacteraceae</taxon>
        <taxon>Geomonas</taxon>
    </lineage>
</organism>
<dbReference type="SUPFAM" id="SSF47413">
    <property type="entry name" value="lambda repressor-like DNA-binding domains"/>
    <property type="match status" value="1"/>
</dbReference>
<dbReference type="InterPro" id="IPR010982">
    <property type="entry name" value="Lambda_DNA-bd_dom_sf"/>
</dbReference>
<dbReference type="Proteomes" id="UP000641025">
    <property type="component" value="Unassembled WGS sequence"/>
</dbReference>
<dbReference type="InterPro" id="IPR001387">
    <property type="entry name" value="Cro/C1-type_HTH"/>
</dbReference>
<dbReference type="SMART" id="SM00530">
    <property type="entry name" value="HTH_XRE"/>
    <property type="match status" value="1"/>
</dbReference>
<dbReference type="RefSeq" id="WP_199396548.1">
    <property type="nucleotide sequence ID" value="NZ_JAEMHK010000015.1"/>
</dbReference>
<keyword evidence="4" id="KW-1185">Reference proteome</keyword>
<accession>A0ABS0YVX0</accession>
<dbReference type="Gene3D" id="1.10.260.40">
    <property type="entry name" value="lambda repressor-like DNA-binding domains"/>
    <property type="match status" value="1"/>
</dbReference>
<name>A0ABS0YVX0_9BACT</name>
<evidence type="ECO:0000313" key="4">
    <source>
        <dbReference type="Proteomes" id="UP000641025"/>
    </source>
</evidence>
<sequence>MSKVLTDIQIGQKIREFRLQAGVTQEKLAEELGITFQQIQKYERGVTKVNLVKLQQLAETLKIPISAFFQDGSHTAFQLNDIEKQVLAAFRKIRSETHKNSVLDIVLGLARDLSSQ</sequence>
<dbReference type="InterPro" id="IPR050807">
    <property type="entry name" value="TransReg_Diox_bact_type"/>
</dbReference>
<feature type="domain" description="HTH cro/C1-type" evidence="2">
    <location>
        <begin position="14"/>
        <end position="68"/>
    </location>
</feature>
<protein>
    <submittedName>
        <fullName evidence="3">Helix-turn-helix transcriptional regulator</fullName>
    </submittedName>
</protein>
<dbReference type="EMBL" id="JAEMHK010000015">
    <property type="protein sequence ID" value="MBJ6802071.1"/>
    <property type="molecule type" value="Genomic_DNA"/>
</dbReference>
<dbReference type="PANTHER" id="PTHR46797:SF1">
    <property type="entry name" value="METHYLPHOSPHONATE SYNTHASE"/>
    <property type="match status" value="1"/>
</dbReference>